<evidence type="ECO:0000313" key="2">
    <source>
        <dbReference type="EMBL" id="CAD9545518.1"/>
    </source>
</evidence>
<feature type="chain" id="PRO_5031041823" description="PS II complex 12 kDa extrinsic protein" evidence="1">
    <location>
        <begin position="18"/>
        <end position="209"/>
    </location>
</feature>
<keyword evidence="1" id="KW-0732">Signal</keyword>
<dbReference type="EMBL" id="HBGU01078963">
    <property type="protein sequence ID" value="CAD9545518.1"/>
    <property type="molecule type" value="Transcribed_RNA"/>
</dbReference>
<name>A0A7S2JG32_9EUKA</name>
<gene>
    <name evidence="2" type="ORF">CBRE1094_LOCUS43078</name>
</gene>
<organism evidence="2">
    <name type="scientific">Haptolina brevifila</name>
    <dbReference type="NCBI Taxonomy" id="156173"/>
    <lineage>
        <taxon>Eukaryota</taxon>
        <taxon>Haptista</taxon>
        <taxon>Haptophyta</taxon>
        <taxon>Prymnesiophyceae</taxon>
        <taxon>Prymnesiales</taxon>
        <taxon>Prymnesiaceae</taxon>
        <taxon>Haptolina</taxon>
    </lineage>
</organism>
<proteinExistence type="predicted"/>
<protein>
    <recommendedName>
        <fullName evidence="3">PS II complex 12 kDa extrinsic protein</fullName>
    </recommendedName>
</protein>
<feature type="signal peptide" evidence="1">
    <location>
        <begin position="1"/>
        <end position="17"/>
    </location>
</feature>
<evidence type="ECO:0000256" key="1">
    <source>
        <dbReference type="SAM" id="SignalP"/>
    </source>
</evidence>
<dbReference type="AlphaFoldDB" id="A0A7S2JG32"/>
<sequence length="209" mass="22227">MISVALLTALIVPTTAAWLPQASNRRAVISGAAALLPAALTPSPVFARSKEEAKKKAAMKETAAEARQAMKEYKFAPRPELEGNAETGYAYKTGSITAGSQGEAADYFKVKGSSEEFRTKIDPNAAYRAQKGEKVVVAAPKQPSGASGPSEDEKKIEAALSQFKGQKDEMGRVIYADPKTPKVSSTTPAVDLDDEDLELLVALRGGKKR</sequence>
<reference evidence="2" key="1">
    <citation type="submission" date="2021-01" db="EMBL/GenBank/DDBJ databases">
        <authorList>
            <person name="Corre E."/>
            <person name="Pelletier E."/>
            <person name="Niang G."/>
            <person name="Scheremetjew M."/>
            <person name="Finn R."/>
            <person name="Kale V."/>
            <person name="Holt S."/>
            <person name="Cochrane G."/>
            <person name="Meng A."/>
            <person name="Brown T."/>
            <person name="Cohen L."/>
        </authorList>
    </citation>
    <scope>NUCLEOTIDE SEQUENCE</scope>
    <source>
        <strain evidence="2">UTEX LB 985</strain>
    </source>
</reference>
<evidence type="ECO:0008006" key="3">
    <source>
        <dbReference type="Google" id="ProtNLM"/>
    </source>
</evidence>
<accession>A0A7S2JG32</accession>